<evidence type="ECO:0000313" key="2">
    <source>
        <dbReference type="Proteomes" id="UP000886998"/>
    </source>
</evidence>
<proteinExistence type="predicted"/>
<sequence>MLPQNISSWYSKLCQFNFKETFWPNLRRDVTSWSRGCIQCRKCKVSRHSPSQIGTFPLVSKRFAEIHLDIIGPLPIASGYRYCVTIVDRFTRWPEALTVMDIRAETTATAVYRGWIWFTALYSY</sequence>
<dbReference type="InterPro" id="IPR052160">
    <property type="entry name" value="Gypsy_RT_Integrase-like"/>
</dbReference>
<evidence type="ECO:0000313" key="1">
    <source>
        <dbReference type="EMBL" id="GFS50786.1"/>
    </source>
</evidence>
<accession>A0A8X6IMC2</accession>
<dbReference type="InterPro" id="IPR012337">
    <property type="entry name" value="RNaseH-like_sf"/>
</dbReference>
<dbReference type="Gene3D" id="3.30.420.10">
    <property type="entry name" value="Ribonuclease H-like superfamily/Ribonuclease H"/>
    <property type="match status" value="1"/>
</dbReference>
<keyword evidence="2" id="KW-1185">Reference proteome</keyword>
<organism evidence="1 2">
    <name type="scientific">Trichonephila inaurata madagascariensis</name>
    <dbReference type="NCBI Taxonomy" id="2747483"/>
    <lineage>
        <taxon>Eukaryota</taxon>
        <taxon>Metazoa</taxon>
        <taxon>Ecdysozoa</taxon>
        <taxon>Arthropoda</taxon>
        <taxon>Chelicerata</taxon>
        <taxon>Arachnida</taxon>
        <taxon>Araneae</taxon>
        <taxon>Araneomorphae</taxon>
        <taxon>Entelegynae</taxon>
        <taxon>Araneoidea</taxon>
        <taxon>Nephilidae</taxon>
        <taxon>Trichonephila</taxon>
        <taxon>Trichonephila inaurata</taxon>
    </lineage>
</organism>
<gene>
    <name evidence="1" type="primary">EVAR_48378_1</name>
    <name evidence="1" type="ORF">TNIN_306461</name>
</gene>
<dbReference type="EMBL" id="BMAV01026482">
    <property type="protein sequence ID" value="GFS50786.1"/>
    <property type="molecule type" value="Genomic_DNA"/>
</dbReference>
<dbReference type="InterPro" id="IPR036397">
    <property type="entry name" value="RNaseH_sf"/>
</dbReference>
<dbReference type="Proteomes" id="UP000886998">
    <property type="component" value="Unassembled WGS sequence"/>
</dbReference>
<name>A0A8X6IMC2_9ARAC</name>
<dbReference type="OrthoDB" id="6434907at2759"/>
<protein>
    <submittedName>
        <fullName evidence="1">Integrase catalytic domain-containing protein</fullName>
    </submittedName>
</protein>
<comment type="caution">
    <text evidence="1">The sequence shown here is derived from an EMBL/GenBank/DDBJ whole genome shotgun (WGS) entry which is preliminary data.</text>
</comment>
<dbReference type="PANTHER" id="PTHR47266">
    <property type="entry name" value="ENDONUCLEASE-RELATED"/>
    <property type="match status" value="1"/>
</dbReference>
<dbReference type="GO" id="GO:0003676">
    <property type="term" value="F:nucleic acid binding"/>
    <property type="evidence" value="ECO:0007669"/>
    <property type="project" value="InterPro"/>
</dbReference>
<dbReference type="SUPFAM" id="SSF53098">
    <property type="entry name" value="Ribonuclease H-like"/>
    <property type="match status" value="1"/>
</dbReference>
<reference evidence="1" key="1">
    <citation type="submission" date="2020-08" db="EMBL/GenBank/DDBJ databases">
        <title>Multicomponent nature underlies the extraordinary mechanical properties of spider dragline silk.</title>
        <authorList>
            <person name="Kono N."/>
            <person name="Nakamura H."/>
            <person name="Mori M."/>
            <person name="Yoshida Y."/>
            <person name="Ohtoshi R."/>
            <person name="Malay A.D."/>
            <person name="Moran D.A.P."/>
            <person name="Tomita M."/>
            <person name="Numata K."/>
            <person name="Arakawa K."/>
        </authorList>
    </citation>
    <scope>NUCLEOTIDE SEQUENCE</scope>
</reference>
<dbReference type="AlphaFoldDB" id="A0A8X6IMC2"/>